<name>M2Z5U9_9PROT</name>
<dbReference type="AlphaFoldDB" id="M2Z5U9"/>
<dbReference type="PATRIC" id="fig|1244869.3.peg.2476"/>
<dbReference type="OrthoDB" id="9770040at2"/>
<feature type="transmembrane region" description="Helical" evidence="1">
    <location>
        <begin position="293"/>
        <end position="317"/>
    </location>
</feature>
<feature type="transmembrane region" description="Helical" evidence="1">
    <location>
        <begin position="268"/>
        <end position="287"/>
    </location>
</feature>
<feature type="transmembrane region" description="Helical" evidence="1">
    <location>
        <begin position="20"/>
        <end position="41"/>
    </location>
</feature>
<feature type="transmembrane region" description="Helical" evidence="1">
    <location>
        <begin position="119"/>
        <end position="138"/>
    </location>
</feature>
<dbReference type="InterPro" id="IPR010266">
    <property type="entry name" value="NnrS"/>
</dbReference>
<sequence>MSVRPDPGASRSPPPLWSSGFRPFYLAGCLYGLLALGLWAAGQFGGRLALPYDRALWHAHEMIFGFVAALCGGFILTALPSWAGTAAVQGRLLMLLVGAWGLGRAGILAAAQLPPLATALLDMVFVPLLLAVAGRQVWTVANRLYRLLIPILAMLALGNLAFHLGVLRAAPDLAHIGIRTAYYALMVLFSFVGGLLTPIFTESHLRGQAPGPGVVIGFRRPLEALAPAALLVTAATELAGLGNAATGGAALATALIHALRMASWRSGAVLASPMLAAMHAGYAGLILSLGLQAAAALGAAIAPSAAVHAFTIGAMGLTKLSLMTRVALKHTGRDLRLSAVMVAGFAGMGLAALLRVMAGSGAVLAASAMLWAAAIAVYLALYGRFLLAPSLPRGTGP</sequence>
<dbReference type="Proteomes" id="UP000011744">
    <property type="component" value="Unassembled WGS sequence"/>
</dbReference>
<feature type="transmembrane region" description="Helical" evidence="1">
    <location>
        <begin position="362"/>
        <end position="383"/>
    </location>
</feature>
<keyword evidence="1" id="KW-0812">Transmembrane</keyword>
<proteinExistence type="predicted"/>
<protein>
    <recommendedName>
        <fullName evidence="4">NnrS family protein</fullName>
    </recommendedName>
</protein>
<accession>M2Z5U9</accession>
<evidence type="ECO:0008006" key="4">
    <source>
        <dbReference type="Google" id="ProtNLM"/>
    </source>
</evidence>
<comment type="caution">
    <text evidence="2">The sequence shown here is derived from an EMBL/GenBank/DDBJ whole genome shotgun (WGS) entry which is preliminary data.</text>
</comment>
<keyword evidence="1" id="KW-0472">Membrane</keyword>
<evidence type="ECO:0000256" key="1">
    <source>
        <dbReference type="SAM" id="Phobius"/>
    </source>
</evidence>
<feature type="transmembrane region" description="Helical" evidence="1">
    <location>
        <begin position="181"/>
        <end position="200"/>
    </location>
</feature>
<feature type="transmembrane region" description="Helical" evidence="1">
    <location>
        <begin position="337"/>
        <end position="356"/>
    </location>
</feature>
<dbReference type="RefSeq" id="WP_008617865.1">
    <property type="nucleotide sequence ID" value="NZ_AONQ01000029.1"/>
</dbReference>
<gene>
    <name evidence="2" type="ORF">H261_12271</name>
</gene>
<dbReference type="STRING" id="1244869.H261_12271"/>
<evidence type="ECO:0000313" key="3">
    <source>
        <dbReference type="Proteomes" id="UP000011744"/>
    </source>
</evidence>
<organism evidence="2 3">
    <name type="scientific">Paramagnetospirillum caucaseum</name>
    <dbReference type="NCBI Taxonomy" id="1244869"/>
    <lineage>
        <taxon>Bacteria</taxon>
        <taxon>Pseudomonadati</taxon>
        <taxon>Pseudomonadota</taxon>
        <taxon>Alphaproteobacteria</taxon>
        <taxon>Rhodospirillales</taxon>
        <taxon>Magnetospirillaceae</taxon>
        <taxon>Paramagnetospirillum</taxon>
    </lineage>
</organism>
<keyword evidence="1" id="KW-1133">Transmembrane helix</keyword>
<feature type="transmembrane region" description="Helical" evidence="1">
    <location>
        <begin position="144"/>
        <end position="169"/>
    </location>
</feature>
<evidence type="ECO:0000313" key="2">
    <source>
        <dbReference type="EMBL" id="EME69690.1"/>
    </source>
</evidence>
<reference evidence="2 3" key="1">
    <citation type="journal article" date="2014" name="Genome Announc.">
        <title>Draft Genome Sequence of Magnetospirillum sp. Strain SO-1, a Freshwater Magnetotactic Bacterium Isolated from the Ol'khovka River, Russia.</title>
        <authorList>
            <person name="Grouzdev D.S."/>
            <person name="Dziuba M.V."/>
            <person name="Sukhacheva M.S."/>
            <person name="Mardanov A.V."/>
            <person name="Beletskiy A.V."/>
            <person name="Kuznetsov B.B."/>
            <person name="Skryabin K.G."/>
        </authorList>
    </citation>
    <scope>NUCLEOTIDE SEQUENCE [LARGE SCALE GENOMIC DNA]</scope>
    <source>
        <strain evidence="2 3">SO-1</strain>
    </source>
</reference>
<keyword evidence="3" id="KW-1185">Reference proteome</keyword>
<dbReference type="eggNOG" id="COG3213">
    <property type="taxonomic scope" value="Bacteria"/>
</dbReference>
<dbReference type="EMBL" id="AONQ01000029">
    <property type="protein sequence ID" value="EME69690.1"/>
    <property type="molecule type" value="Genomic_DNA"/>
</dbReference>
<feature type="transmembrane region" description="Helical" evidence="1">
    <location>
        <begin position="62"/>
        <end position="82"/>
    </location>
</feature>
<dbReference type="Pfam" id="PF05940">
    <property type="entry name" value="NnrS"/>
    <property type="match status" value="1"/>
</dbReference>